<dbReference type="InterPro" id="IPR048538">
    <property type="entry name" value="Rrn7_cyclin_C"/>
</dbReference>
<evidence type="ECO:0000259" key="13">
    <source>
        <dbReference type="Pfam" id="PF11781"/>
    </source>
</evidence>
<keyword evidence="8" id="KW-0238">DNA-binding</keyword>
<feature type="region of interest" description="Disordered" evidence="12">
    <location>
        <begin position="173"/>
        <end position="214"/>
    </location>
</feature>
<evidence type="ECO:0000256" key="10">
    <source>
        <dbReference type="ARBA" id="ARBA00023242"/>
    </source>
</evidence>
<evidence type="ECO:0000256" key="11">
    <source>
        <dbReference type="ARBA" id="ARBA00032500"/>
    </source>
</evidence>
<comment type="caution">
    <text evidence="16">The sequence shown here is derived from an EMBL/GenBank/DDBJ whole genome shotgun (WGS) entry which is preliminary data.</text>
</comment>
<gene>
    <name evidence="16" type="ORF">PEVE_00019270</name>
</gene>
<evidence type="ECO:0000256" key="8">
    <source>
        <dbReference type="ARBA" id="ARBA00023125"/>
    </source>
</evidence>
<keyword evidence="6" id="KW-0862">Zinc</keyword>
<dbReference type="Proteomes" id="UP001159427">
    <property type="component" value="Unassembled WGS sequence"/>
</dbReference>
<dbReference type="InterPro" id="IPR048540">
    <property type="entry name" value="Rrn7_cyclin_N"/>
</dbReference>
<dbReference type="Pfam" id="PF20644">
    <property type="entry name" value="Rrn7_cyclin_N"/>
    <property type="match status" value="1"/>
</dbReference>
<keyword evidence="7" id="KW-0805">Transcription regulation</keyword>
<keyword evidence="17" id="KW-1185">Reference proteome</keyword>
<keyword evidence="5" id="KW-0863">Zinc-finger</keyword>
<evidence type="ECO:0000313" key="17">
    <source>
        <dbReference type="Proteomes" id="UP001159427"/>
    </source>
</evidence>
<feature type="domain" description="RRN7-type" evidence="13">
    <location>
        <begin position="2"/>
        <end position="28"/>
    </location>
</feature>
<dbReference type="InterPro" id="IPR033599">
    <property type="entry name" value="TAF1B/Rrn7"/>
</dbReference>
<evidence type="ECO:0000256" key="7">
    <source>
        <dbReference type="ARBA" id="ARBA00023015"/>
    </source>
</evidence>
<evidence type="ECO:0000256" key="6">
    <source>
        <dbReference type="ARBA" id="ARBA00022833"/>
    </source>
</evidence>
<comment type="similarity">
    <text evidence="2">Belongs to the RRN7/TAF1B family.</text>
</comment>
<keyword evidence="9" id="KW-0804">Transcription</keyword>
<evidence type="ECO:0000256" key="4">
    <source>
        <dbReference type="ARBA" id="ARBA00022723"/>
    </source>
</evidence>
<dbReference type="PANTHER" id="PTHR31576:SF2">
    <property type="entry name" value="TATA BOX-BINDING PROTEIN-ASSOCIATED FACTOR RNA POLYMERASE I SUBUNIT B"/>
    <property type="match status" value="1"/>
</dbReference>
<evidence type="ECO:0000256" key="5">
    <source>
        <dbReference type="ARBA" id="ARBA00022771"/>
    </source>
</evidence>
<dbReference type="EMBL" id="CALNXI010000026">
    <property type="protein sequence ID" value="CAH3015628.1"/>
    <property type="molecule type" value="Genomic_DNA"/>
</dbReference>
<keyword evidence="4" id="KW-0479">Metal-binding</keyword>
<protein>
    <recommendedName>
        <fullName evidence="3">TATA box-binding protein-associated factor RNA polymerase I subunit B</fullName>
    </recommendedName>
    <alternativeName>
        <fullName evidence="11">TATA box-binding protein-associated factor 1B</fullName>
    </alternativeName>
</protein>
<dbReference type="Pfam" id="PF20645">
    <property type="entry name" value="Rrn7_cyclin_C"/>
    <property type="match status" value="1"/>
</dbReference>
<feature type="domain" description="Rrn7/TAF1B N-terminal cyclin" evidence="14">
    <location>
        <begin position="214"/>
        <end position="295"/>
    </location>
</feature>
<evidence type="ECO:0000256" key="3">
    <source>
        <dbReference type="ARBA" id="ARBA00018994"/>
    </source>
</evidence>
<reference evidence="16 17" key="1">
    <citation type="submission" date="2022-05" db="EMBL/GenBank/DDBJ databases">
        <authorList>
            <consortium name="Genoscope - CEA"/>
            <person name="William W."/>
        </authorList>
    </citation>
    <scope>NUCLEOTIDE SEQUENCE [LARGE SCALE GENOMIC DNA]</scope>
</reference>
<dbReference type="InterPro" id="IPR021752">
    <property type="entry name" value="TF_Rrn7_Zf"/>
</dbReference>
<evidence type="ECO:0000256" key="12">
    <source>
        <dbReference type="SAM" id="MobiDB-lite"/>
    </source>
</evidence>
<feature type="compositionally biased region" description="Acidic residues" evidence="12">
    <location>
        <begin position="202"/>
        <end position="214"/>
    </location>
</feature>
<evidence type="ECO:0000259" key="15">
    <source>
        <dbReference type="Pfam" id="PF20645"/>
    </source>
</evidence>
<feature type="domain" description="Rrn7/TAF1B C-terminal cyclin" evidence="15">
    <location>
        <begin position="316"/>
        <end position="445"/>
    </location>
</feature>
<evidence type="ECO:0000256" key="9">
    <source>
        <dbReference type="ARBA" id="ARBA00023163"/>
    </source>
</evidence>
<organism evidence="16 17">
    <name type="scientific">Porites evermanni</name>
    <dbReference type="NCBI Taxonomy" id="104178"/>
    <lineage>
        <taxon>Eukaryota</taxon>
        <taxon>Metazoa</taxon>
        <taxon>Cnidaria</taxon>
        <taxon>Anthozoa</taxon>
        <taxon>Hexacorallia</taxon>
        <taxon>Scleractinia</taxon>
        <taxon>Fungiina</taxon>
        <taxon>Poritidae</taxon>
        <taxon>Porites</taxon>
    </lineage>
</organism>
<evidence type="ECO:0000313" key="16">
    <source>
        <dbReference type="EMBL" id="CAH3015628.1"/>
    </source>
</evidence>
<dbReference type="PANTHER" id="PTHR31576">
    <property type="entry name" value="TATA BOX-BINDING PROTEIN-ASSOCIATED FACTOR RNA POLYMERASE I SUBUNIT B"/>
    <property type="match status" value="1"/>
</dbReference>
<evidence type="ECO:0000256" key="2">
    <source>
        <dbReference type="ARBA" id="ARBA00006899"/>
    </source>
</evidence>
<feature type="compositionally biased region" description="Basic and acidic residues" evidence="12">
    <location>
        <begin position="179"/>
        <end position="192"/>
    </location>
</feature>
<comment type="subcellular location">
    <subcellularLocation>
        <location evidence="1">Nucleus</location>
        <location evidence="1">Nucleolus</location>
    </subcellularLocation>
</comment>
<dbReference type="Pfam" id="PF11781">
    <property type="entry name" value="Zn_ribbon_RRN7"/>
    <property type="match status" value="1"/>
</dbReference>
<keyword evidence="10" id="KW-0539">Nucleus</keyword>
<name>A0ABN8LI60_9CNID</name>
<accession>A0ABN8LI60</accession>
<evidence type="ECO:0000259" key="14">
    <source>
        <dbReference type="Pfam" id="PF20644"/>
    </source>
</evidence>
<evidence type="ECO:0000256" key="1">
    <source>
        <dbReference type="ARBA" id="ARBA00004604"/>
    </source>
</evidence>
<sequence>MPVCVLCESETFDSIDGLYFCQSCGTQSQDIRDEDVGDGGEVPHAHLQVSKKGKRGAKRQFFPDKGKPWFMYEAYQHIIKVQVEYLIGIGVDPALKDVVFKLWYKYLQVTGNAFMGSPGGQISTKAAVFYCRDAELLGKNKRKRGQQKNDVGENDDVDDDELELCSHFSDEEFYEDDDPSKVPLKDDVDEAAKSTVCPDDIREQDEEVLSNDDSLESSEDEFVGSITVKQQKQSHVRRSNKQSNRVRNGHVSLKFTLAFCYLGLLWINEPVFLSDLMRWAKQGQLPFFQVTRHMPGHMKFGLGDFACLCPRKIPLLKNILQIAAQIAKLLQLPQFPEQKWFTYTARYITDLHLPGFLHGIVRSLMEKVKIKGTIYPATHTGRQSCIPNFEAGAMAFIVVAMKLCYGIDDKTERKQEASVEPVLSSSENKYCETVPLFSDWLKSWKSCEAKKMENGIPWTDEQFKLVRNPTAYASFCRSDIFGSWEPTDKVYTGTQQKNFRVNRTTNEESQDRYAQLFKSLMSREKEQEFSNLTTPQVTSFPGTCTHGNRDTCSHGNGDTCSHEAAGSKEHCFARLGSRGVNRVTLLEDEHDSKYICYLLNKNNQTTFHSSYETLLNILADRIEMKPVDIQVKVSELENALFFSKPLRSGWL</sequence>
<proteinExistence type="inferred from homology"/>